<dbReference type="PROSITE" id="PS51038">
    <property type="entry name" value="BAH"/>
    <property type="match status" value="1"/>
</dbReference>
<dbReference type="CDD" id="cd20908">
    <property type="entry name" value="SUF4-like"/>
    <property type="match status" value="1"/>
</dbReference>
<dbReference type="InterPro" id="IPR029617">
    <property type="entry name" value="Snt2"/>
</dbReference>
<dbReference type="Pfam" id="PF13832">
    <property type="entry name" value="zf-HC5HC2H_2"/>
    <property type="match status" value="1"/>
</dbReference>
<gene>
    <name evidence="14" type="ORF">SeMB42_g07711</name>
</gene>
<dbReference type="SMART" id="SM00249">
    <property type="entry name" value="PHD"/>
    <property type="match status" value="3"/>
</dbReference>
<proteinExistence type="predicted"/>
<feature type="domain" description="BED-type" evidence="9">
    <location>
        <begin position="6"/>
        <end position="65"/>
    </location>
</feature>
<name>A0A507BRI3_9FUNG</name>
<keyword evidence="5" id="KW-0539">Nucleus</keyword>
<feature type="domain" description="SANT" evidence="12">
    <location>
        <begin position="822"/>
        <end position="873"/>
    </location>
</feature>
<dbReference type="InterPro" id="IPR011011">
    <property type="entry name" value="Znf_FYVE_PHD"/>
</dbReference>
<reference evidence="14 15" key="1">
    <citation type="journal article" date="2019" name="Sci. Rep.">
        <title>Comparative genomics of chytrid fungi reveal insights into the obligate biotrophic and pathogenic lifestyle of Synchytrium endobioticum.</title>
        <authorList>
            <person name="van de Vossenberg B.T.L.H."/>
            <person name="Warris S."/>
            <person name="Nguyen H.D.T."/>
            <person name="van Gent-Pelzer M.P.E."/>
            <person name="Joly D.L."/>
            <person name="van de Geest H.C."/>
            <person name="Bonants P.J.M."/>
            <person name="Smith D.S."/>
            <person name="Levesque C.A."/>
            <person name="van der Lee T.A.J."/>
        </authorList>
    </citation>
    <scope>NUCLEOTIDE SEQUENCE [LARGE SCALE GENOMIC DNA]</scope>
    <source>
        <strain evidence="14 15">MB42</strain>
    </source>
</reference>
<dbReference type="Gene3D" id="1.10.10.60">
    <property type="entry name" value="Homeodomain-like"/>
    <property type="match status" value="1"/>
</dbReference>
<dbReference type="InterPro" id="IPR034732">
    <property type="entry name" value="EPHD"/>
</dbReference>
<dbReference type="PROSITE" id="PS51156">
    <property type="entry name" value="ELM2"/>
    <property type="match status" value="1"/>
</dbReference>
<dbReference type="VEuPathDB" id="FungiDB:SeMB42_g07711"/>
<dbReference type="Gene3D" id="3.30.160.60">
    <property type="entry name" value="Classic Zinc Finger"/>
    <property type="match status" value="1"/>
</dbReference>
<feature type="region of interest" description="Disordered" evidence="7">
    <location>
        <begin position="380"/>
        <end position="412"/>
    </location>
</feature>
<keyword evidence="3" id="KW-0862">Zinc</keyword>
<dbReference type="InterPro" id="IPR013087">
    <property type="entry name" value="Znf_C2H2_type"/>
</dbReference>
<dbReference type="InterPro" id="IPR001965">
    <property type="entry name" value="Znf_PHD"/>
</dbReference>
<dbReference type="SMART" id="SM00355">
    <property type="entry name" value="ZnF_C2H2"/>
    <property type="match status" value="2"/>
</dbReference>
<evidence type="ECO:0000259" key="9">
    <source>
        <dbReference type="PROSITE" id="PS50808"/>
    </source>
</evidence>
<evidence type="ECO:0000256" key="2">
    <source>
        <dbReference type="ARBA" id="ARBA00022771"/>
    </source>
</evidence>
<feature type="region of interest" description="Disordered" evidence="7">
    <location>
        <begin position="227"/>
        <end position="296"/>
    </location>
</feature>
<dbReference type="PANTHER" id="PTHR47672">
    <property type="entry name" value="E3 UBIQUITIN-PROTEIN LIGASE SNT2"/>
    <property type="match status" value="1"/>
</dbReference>
<dbReference type="PANTHER" id="PTHR47672:SF1">
    <property type="entry name" value="E3 UBIQUITIN-PROTEIN LIGASE SNT2"/>
    <property type="match status" value="1"/>
</dbReference>
<dbReference type="GO" id="GO:0036205">
    <property type="term" value="P:histone catabolic process"/>
    <property type="evidence" value="ECO:0007669"/>
    <property type="project" value="TreeGrafter"/>
</dbReference>
<dbReference type="GO" id="GO:0048189">
    <property type="term" value="C:Lid2 complex"/>
    <property type="evidence" value="ECO:0007669"/>
    <property type="project" value="TreeGrafter"/>
</dbReference>
<dbReference type="InterPro" id="IPR009057">
    <property type="entry name" value="Homeodomain-like_sf"/>
</dbReference>
<feature type="region of interest" description="Disordered" evidence="7">
    <location>
        <begin position="901"/>
        <end position="930"/>
    </location>
</feature>
<dbReference type="GO" id="GO:0003682">
    <property type="term" value="F:chromatin binding"/>
    <property type="evidence" value="ECO:0007669"/>
    <property type="project" value="InterPro"/>
</dbReference>
<dbReference type="InterPro" id="IPR003656">
    <property type="entry name" value="Znf_BED"/>
</dbReference>
<feature type="region of interest" description="Disordered" evidence="7">
    <location>
        <begin position="721"/>
        <end position="752"/>
    </location>
</feature>
<dbReference type="InterPro" id="IPR001025">
    <property type="entry name" value="BAH_dom"/>
</dbReference>
<feature type="domain" description="ELM2" evidence="11">
    <location>
        <begin position="693"/>
        <end position="818"/>
    </location>
</feature>
<feature type="compositionally biased region" description="Low complexity" evidence="7">
    <location>
        <begin position="246"/>
        <end position="261"/>
    </location>
</feature>
<feature type="compositionally biased region" description="Pro residues" evidence="7">
    <location>
        <begin position="232"/>
        <end position="245"/>
    </location>
</feature>
<evidence type="ECO:0000256" key="4">
    <source>
        <dbReference type="ARBA" id="ARBA00023125"/>
    </source>
</evidence>
<evidence type="ECO:0000259" key="8">
    <source>
        <dbReference type="PROSITE" id="PS50016"/>
    </source>
</evidence>
<feature type="domain" description="PHD-type" evidence="8">
    <location>
        <begin position="1082"/>
        <end position="1136"/>
    </location>
</feature>
<keyword evidence="4" id="KW-0238">DNA-binding</keyword>
<dbReference type="FunFam" id="1.10.10.60:FF:000012">
    <property type="entry name" value="Metastasis-associated 1 family, member 3"/>
    <property type="match status" value="1"/>
</dbReference>
<feature type="region of interest" description="Disordered" evidence="7">
    <location>
        <begin position="991"/>
        <end position="1037"/>
    </location>
</feature>
<evidence type="ECO:0000256" key="1">
    <source>
        <dbReference type="ARBA" id="ARBA00022723"/>
    </source>
</evidence>
<dbReference type="Pfam" id="PF13831">
    <property type="entry name" value="PHD_2"/>
    <property type="match status" value="1"/>
</dbReference>
<dbReference type="InterPro" id="IPR017884">
    <property type="entry name" value="SANT_dom"/>
</dbReference>
<feature type="domain" description="BAH" evidence="10">
    <location>
        <begin position="433"/>
        <end position="552"/>
    </location>
</feature>
<dbReference type="Proteomes" id="UP000317494">
    <property type="component" value="Unassembled WGS sequence"/>
</dbReference>
<dbReference type="Gene3D" id="2.30.30.490">
    <property type="match status" value="1"/>
</dbReference>
<dbReference type="Gene3D" id="3.30.40.10">
    <property type="entry name" value="Zinc/RING finger domain, C3HC4 (zinc finger)"/>
    <property type="match status" value="3"/>
</dbReference>
<dbReference type="PROSITE" id="PS50016">
    <property type="entry name" value="ZF_PHD_2"/>
    <property type="match status" value="2"/>
</dbReference>
<evidence type="ECO:0000256" key="7">
    <source>
        <dbReference type="SAM" id="MobiDB-lite"/>
    </source>
</evidence>
<evidence type="ECO:0000259" key="11">
    <source>
        <dbReference type="PROSITE" id="PS51156"/>
    </source>
</evidence>
<evidence type="ECO:0000313" key="14">
    <source>
        <dbReference type="EMBL" id="TPX31747.1"/>
    </source>
</evidence>
<keyword evidence="1" id="KW-0479">Metal-binding</keyword>
<dbReference type="GO" id="GO:0004842">
    <property type="term" value="F:ubiquitin-protein transferase activity"/>
    <property type="evidence" value="ECO:0007669"/>
    <property type="project" value="TreeGrafter"/>
</dbReference>
<protein>
    <submittedName>
        <fullName evidence="14">Uncharacterized protein</fullName>
    </submittedName>
</protein>
<dbReference type="EMBL" id="QEAN01000601">
    <property type="protein sequence ID" value="TPX31747.1"/>
    <property type="molecule type" value="Genomic_DNA"/>
</dbReference>
<feature type="domain" description="PHD-type" evidence="8">
    <location>
        <begin position="588"/>
        <end position="638"/>
    </location>
</feature>
<dbReference type="SUPFAM" id="SSF46689">
    <property type="entry name" value="Homeodomain-like"/>
    <property type="match status" value="1"/>
</dbReference>
<evidence type="ECO:0000256" key="5">
    <source>
        <dbReference type="ARBA" id="ARBA00023242"/>
    </source>
</evidence>
<keyword evidence="15" id="KW-1185">Reference proteome</keyword>
<evidence type="ECO:0000259" key="13">
    <source>
        <dbReference type="PROSITE" id="PS51805"/>
    </source>
</evidence>
<dbReference type="InterPro" id="IPR013083">
    <property type="entry name" value="Znf_RING/FYVE/PHD"/>
</dbReference>
<dbReference type="GO" id="GO:0008270">
    <property type="term" value="F:zinc ion binding"/>
    <property type="evidence" value="ECO:0007669"/>
    <property type="project" value="UniProtKB-KW"/>
</dbReference>
<dbReference type="PROSITE" id="PS51293">
    <property type="entry name" value="SANT"/>
    <property type="match status" value="1"/>
</dbReference>
<feature type="compositionally biased region" description="Acidic residues" evidence="7">
    <location>
        <begin position="901"/>
        <end position="915"/>
    </location>
</feature>
<evidence type="ECO:0000259" key="12">
    <source>
        <dbReference type="PROSITE" id="PS51293"/>
    </source>
</evidence>
<feature type="compositionally biased region" description="Polar residues" evidence="7">
    <location>
        <begin position="723"/>
        <end position="732"/>
    </location>
</feature>
<dbReference type="InterPro" id="IPR000949">
    <property type="entry name" value="ELM2_dom"/>
</dbReference>
<organism evidence="14 15">
    <name type="scientific">Synchytrium endobioticum</name>
    <dbReference type="NCBI Taxonomy" id="286115"/>
    <lineage>
        <taxon>Eukaryota</taxon>
        <taxon>Fungi</taxon>
        <taxon>Fungi incertae sedis</taxon>
        <taxon>Chytridiomycota</taxon>
        <taxon>Chytridiomycota incertae sedis</taxon>
        <taxon>Chytridiomycetes</taxon>
        <taxon>Synchytriales</taxon>
        <taxon>Synchytriaceae</taxon>
        <taxon>Synchytrium</taxon>
    </lineage>
</organism>
<dbReference type="PROSITE" id="PS51805">
    <property type="entry name" value="EPHD"/>
    <property type="match status" value="1"/>
</dbReference>
<dbReference type="PROSITE" id="PS00028">
    <property type="entry name" value="ZINC_FINGER_C2H2_1"/>
    <property type="match status" value="1"/>
</dbReference>
<feature type="compositionally biased region" description="Polar residues" evidence="7">
    <location>
        <begin position="273"/>
        <end position="292"/>
    </location>
</feature>
<evidence type="ECO:0000256" key="3">
    <source>
        <dbReference type="ARBA" id="ARBA00022833"/>
    </source>
</evidence>
<dbReference type="Pfam" id="PF01426">
    <property type="entry name" value="BAH"/>
    <property type="match status" value="1"/>
</dbReference>
<accession>A0A507BRI3</accession>
<sequence>MGKKKKNEIKPWCWYCDREFDDEKVLINHQKAKHLKCSICNKKLNTAGGLIIHTNQVHKESLTKVPNALPGRDDPNIEIFGMEGVPEPDMQAHLAELDAASGNPSSKRPKVAVLDDDQIKAQLSHWRAAQDAFGMPNHSSTGAPFPNTFPPSMPGMPVVGTPPIHFAPPYPMMPPPHMPPMMPGGPMPPYGQPPLPHMMSAPHMMQFGMPPRPGVPPMPFGMPQPGAIGAPPFLPPPMGGPPPLPSRSLESGPSSTGTPPTATNGISHHIASTGESNASVASHQTSAVSDSTGAVPVRQPGEQYLVYPDNDVSVEEKRAQHPKYRYVEGNSAVSSATATNNVMIVEVLNQKYSAPNIDADACDPAVTETHNQTLRMMEFGGSDQHEPSIPTSSMLPVPDTPQDPQQHLPADQSPLKVASDDQLITQVTLKNGQVYRINDHVYLASELPQEAYLTGRIMQFVQDKTSSSMMVRVGWYYRPRDVIFGGRRKHYDSKLLVASQHSDLNPVAAIRGICQIKHLNHIHDLEKYKAQDDCFYFHQLYDRYTHRLYDVVPFEECKHLPHKVRERLSDVPYVLVEAGKAAEFTDRRRACVACSKWCQIDDCIRCAHCGDSYHLLCVDMEKKPSKGYAWQCPRCLKASRTVPEEVAGDALTHANTARPVRKRKHIWPFHYLGDYSRLDAADDEEDDKGFPKARSRVGDKYQAEMPLFGEEAEAADGAIDESILSQPSQSRGGNRGKRKPPAKKIQIDGDVDSTAERASSDVLLFVPDKLSVEELDKYLDDATKLFPASIDVPDRALEVLHRCNYNTKDAFKIMSKLTLTDVRISEWTPEENKRFEASITKYGHDLYWVQKEVYSKSMKEVVIFFYKWKRTDRYQPVYSQFCEKYRPGKKFKALNRAPLVDPEDEKAGDDVDTDASSDLSELSLSDSDEDEEINAARAKSKKECANCLTGKSTKWHVRQLYGSTQHLCEDCATYWLKYAGTRPVTETVKKHNREKYSVSRPTASIPVPPKRKREEEVASNDVKPPKKTKGSKKQVEVPEAPLPTITIKPPAPPVPEIPEPELPSTIPQIINDEPPEPLPPQPVPCGVCREWSNHPNNPLVACMKCHLRVHPSCYGIPDRDIAHALRRWICSRCANTGNPDAALTYNCAMCPTQLANYDSAIKKTIGKNWVHAACAVWTPEVRFGNVEIMEPVEGVGLINKQRWTMNCTICHQQYGTCVSCYEPGCTKSFHVTCGQIAGFDFTFEEDRQPGVIPPPGQKRELNAEVYCNEHRRNPYINFSLPPATMLPQNQNSNTAPPETRSTDMREYVLAKKAGILQGTLGERKSLASSIRTLCTCHLVTEAHRQSQQLNTGDDTKPASTDQTATSLPPQIPITYPVTAPDPVGGRRICIRCSTMRSPIWWLEEEALNGPDYYNGEDVSVGNNRPLPSGRRVCHVCYFKIRDQISAAESLSAISSGVGNCISEDAREVMENDVEGGSHNNGHAVDESAGSNAQPDVLADRVDSSKTILDPIAAAVAETSSS</sequence>
<keyword evidence="2 6" id="KW-0863">Zinc-finger</keyword>
<feature type="compositionally biased region" description="Polar residues" evidence="7">
    <location>
        <begin position="1345"/>
        <end position="1368"/>
    </location>
</feature>
<evidence type="ECO:0000313" key="15">
    <source>
        <dbReference type="Proteomes" id="UP000317494"/>
    </source>
</evidence>
<dbReference type="InterPro" id="IPR043151">
    <property type="entry name" value="BAH_sf"/>
</dbReference>
<feature type="domain" description="PHD-type" evidence="13">
    <location>
        <begin position="1144"/>
        <end position="1271"/>
    </location>
</feature>
<dbReference type="SMART" id="SM00439">
    <property type="entry name" value="BAH"/>
    <property type="match status" value="1"/>
</dbReference>
<feature type="region of interest" description="Disordered" evidence="7">
    <location>
        <begin position="1344"/>
        <end position="1378"/>
    </location>
</feature>
<evidence type="ECO:0000256" key="6">
    <source>
        <dbReference type="PROSITE-ProRule" id="PRU00027"/>
    </source>
</evidence>
<dbReference type="SUPFAM" id="SSF57903">
    <property type="entry name" value="FYVE/PHD zinc finger"/>
    <property type="match status" value="2"/>
</dbReference>
<feature type="compositionally biased region" description="Low complexity" evidence="7">
    <location>
        <begin position="916"/>
        <end position="925"/>
    </location>
</feature>
<dbReference type="PROSITE" id="PS50808">
    <property type="entry name" value="ZF_BED"/>
    <property type="match status" value="1"/>
</dbReference>
<evidence type="ECO:0000259" key="10">
    <source>
        <dbReference type="PROSITE" id="PS51038"/>
    </source>
</evidence>
<comment type="caution">
    <text evidence="14">The sequence shown here is derived from an EMBL/GenBank/DDBJ whole genome shotgun (WGS) entry which is preliminary data.</text>
</comment>
<dbReference type="STRING" id="286115.A0A507BRI3"/>
<dbReference type="GO" id="GO:0003677">
    <property type="term" value="F:DNA binding"/>
    <property type="evidence" value="ECO:0007669"/>
    <property type="project" value="UniProtKB-KW"/>
</dbReference>
<dbReference type="InterPro" id="IPR019787">
    <property type="entry name" value="Znf_PHD-finger"/>
</dbReference>
<feature type="region of interest" description="Disordered" evidence="7">
    <location>
        <begin position="1472"/>
        <end position="1501"/>
    </location>
</feature>